<dbReference type="SUPFAM" id="SSF54001">
    <property type="entry name" value="Cysteine proteinases"/>
    <property type="match status" value="1"/>
</dbReference>
<dbReference type="InterPro" id="IPR013128">
    <property type="entry name" value="Peptidase_C1A"/>
</dbReference>
<comment type="caution">
    <text evidence="6">The sequence shown here is derived from an EMBL/GenBank/DDBJ whole genome shotgun (WGS) entry which is preliminary data.</text>
</comment>
<evidence type="ECO:0000259" key="5">
    <source>
        <dbReference type="SMART" id="SM00848"/>
    </source>
</evidence>
<name>A0A9W7DZM2_9STRA</name>
<dbReference type="GO" id="GO:0006508">
    <property type="term" value="P:proteolysis"/>
    <property type="evidence" value="ECO:0007669"/>
    <property type="project" value="InterPro"/>
</dbReference>
<keyword evidence="3" id="KW-1015">Disulfide bond</keyword>
<comment type="similarity">
    <text evidence="1">Belongs to the peptidase C1 family.</text>
</comment>
<dbReference type="InterPro" id="IPR000169">
    <property type="entry name" value="Pept_cys_AS"/>
</dbReference>
<sequence length="332" mass="35414">MKYSAILIATVATAANAKLMHTRETYEADFVNHVNTHNLEFESGAEFSKRLSIFASNSDLIEQHNAGESTYTLGHNQFSHLSFEEFQEQFLSEPAPRKEGSRYVNAFEGVVADDSVDWVDGSGIVSDVKNQGSCGSCWAFSTTGGMEGAYFKKNGKAVTFSEQQLVSCDTEFGDMGCNGGLMDNAFQYIAANGLCSEDDYPYTSSTGSNAACVSSCSPVSGTTGITYTDVANDETSLAAAVSQQPISVAVDADFHWQLYSGGVMTSVSGTSLDHGVLAVGYGTDSSAGNFWKVKNSWGDSWGEDGYIRLSKDIDQKNGPCGITSSASYPTLA</sequence>
<dbReference type="Gene3D" id="3.90.70.10">
    <property type="entry name" value="Cysteine proteinases"/>
    <property type="match status" value="1"/>
</dbReference>
<dbReference type="EMBL" id="BLQM01000052">
    <property type="protein sequence ID" value="GMH56578.1"/>
    <property type="molecule type" value="Genomic_DNA"/>
</dbReference>
<organism evidence="6 7">
    <name type="scientific">Triparma laevis f. inornata</name>
    <dbReference type="NCBI Taxonomy" id="1714386"/>
    <lineage>
        <taxon>Eukaryota</taxon>
        <taxon>Sar</taxon>
        <taxon>Stramenopiles</taxon>
        <taxon>Ochrophyta</taxon>
        <taxon>Bolidophyceae</taxon>
        <taxon>Parmales</taxon>
        <taxon>Triparmaceae</taxon>
        <taxon>Triparma</taxon>
    </lineage>
</organism>
<evidence type="ECO:0000256" key="1">
    <source>
        <dbReference type="ARBA" id="ARBA00008455"/>
    </source>
</evidence>
<dbReference type="CDD" id="cd02248">
    <property type="entry name" value="Peptidase_C1A"/>
    <property type="match status" value="1"/>
</dbReference>
<feature type="domain" description="Cathepsin propeptide inhibitor" evidence="5">
    <location>
        <begin position="30"/>
        <end position="86"/>
    </location>
</feature>
<dbReference type="PANTHER" id="PTHR12411">
    <property type="entry name" value="CYSTEINE PROTEASE FAMILY C1-RELATED"/>
    <property type="match status" value="1"/>
</dbReference>
<dbReference type="InterPro" id="IPR038765">
    <property type="entry name" value="Papain-like_cys_pep_sf"/>
</dbReference>
<dbReference type="FunFam" id="3.90.70.10:FF:000332">
    <property type="entry name" value="Cathepsin L1"/>
    <property type="match status" value="1"/>
</dbReference>
<dbReference type="SMART" id="SM00645">
    <property type="entry name" value="Pept_C1"/>
    <property type="match status" value="1"/>
</dbReference>
<dbReference type="GO" id="GO:0008234">
    <property type="term" value="F:cysteine-type peptidase activity"/>
    <property type="evidence" value="ECO:0007669"/>
    <property type="project" value="InterPro"/>
</dbReference>
<evidence type="ECO:0000259" key="4">
    <source>
        <dbReference type="SMART" id="SM00645"/>
    </source>
</evidence>
<dbReference type="Pfam" id="PF00112">
    <property type="entry name" value="Peptidase_C1"/>
    <property type="match status" value="1"/>
</dbReference>
<accession>A0A9W7DZM2</accession>
<dbReference type="InterPro" id="IPR000668">
    <property type="entry name" value="Peptidase_C1A_C"/>
</dbReference>
<dbReference type="PROSITE" id="PS00639">
    <property type="entry name" value="THIOL_PROTEASE_HIS"/>
    <property type="match status" value="1"/>
</dbReference>
<evidence type="ECO:0000256" key="2">
    <source>
        <dbReference type="ARBA" id="ARBA00023145"/>
    </source>
</evidence>
<gene>
    <name evidence="6" type="ORF">TL16_g02164</name>
</gene>
<dbReference type="InterPro" id="IPR039417">
    <property type="entry name" value="Peptidase_C1A_papain-like"/>
</dbReference>
<evidence type="ECO:0000256" key="3">
    <source>
        <dbReference type="ARBA" id="ARBA00023157"/>
    </source>
</evidence>
<dbReference type="SMART" id="SM00848">
    <property type="entry name" value="Inhibitor_I29"/>
    <property type="match status" value="1"/>
</dbReference>
<evidence type="ECO:0000313" key="7">
    <source>
        <dbReference type="Proteomes" id="UP001162640"/>
    </source>
</evidence>
<dbReference type="Pfam" id="PF08246">
    <property type="entry name" value="Inhibitor_I29"/>
    <property type="match status" value="1"/>
</dbReference>
<dbReference type="Proteomes" id="UP001162640">
    <property type="component" value="Unassembled WGS sequence"/>
</dbReference>
<dbReference type="PROSITE" id="PS00139">
    <property type="entry name" value="THIOL_PROTEASE_CYS"/>
    <property type="match status" value="1"/>
</dbReference>
<proteinExistence type="inferred from homology"/>
<dbReference type="AlphaFoldDB" id="A0A9W7DZM2"/>
<reference evidence="7" key="1">
    <citation type="journal article" date="2023" name="Commun. Biol.">
        <title>Genome analysis of Parmales, the sister group of diatoms, reveals the evolutionary specialization of diatoms from phago-mixotrophs to photoautotrophs.</title>
        <authorList>
            <person name="Ban H."/>
            <person name="Sato S."/>
            <person name="Yoshikawa S."/>
            <person name="Yamada K."/>
            <person name="Nakamura Y."/>
            <person name="Ichinomiya M."/>
            <person name="Sato N."/>
            <person name="Blanc-Mathieu R."/>
            <person name="Endo H."/>
            <person name="Kuwata A."/>
            <person name="Ogata H."/>
        </authorList>
    </citation>
    <scope>NUCLEOTIDE SEQUENCE [LARGE SCALE GENOMIC DNA]</scope>
</reference>
<keyword evidence="2" id="KW-0865">Zymogen</keyword>
<evidence type="ECO:0000313" key="6">
    <source>
        <dbReference type="EMBL" id="GMH56578.1"/>
    </source>
</evidence>
<dbReference type="InterPro" id="IPR025660">
    <property type="entry name" value="Pept_his_AS"/>
</dbReference>
<dbReference type="InterPro" id="IPR013201">
    <property type="entry name" value="Prot_inhib_I29"/>
</dbReference>
<feature type="domain" description="Peptidase C1A papain C-terminal" evidence="4">
    <location>
        <begin position="112"/>
        <end position="330"/>
    </location>
</feature>
<protein>
    <submittedName>
        <fullName evidence="6">Uncharacterized protein</fullName>
    </submittedName>
</protein>
<dbReference type="PRINTS" id="PR00705">
    <property type="entry name" value="PAPAIN"/>
</dbReference>